<evidence type="ECO:0000256" key="1">
    <source>
        <dbReference type="ARBA" id="ARBA00001946"/>
    </source>
</evidence>
<dbReference type="InterPro" id="IPR052163">
    <property type="entry name" value="DGC-Regulatory_Protein"/>
</dbReference>
<evidence type="ECO:0000313" key="5">
    <source>
        <dbReference type="EMBL" id="RUO77834.1"/>
    </source>
</evidence>
<dbReference type="NCBIfam" id="TIGR00254">
    <property type="entry name" value="GGDEF"/>
    <property type="match status" value="1"/>
</dbReference>
<dbReference type="FunFam" id="3.30.70.270:FF:000001">
    <property type="entry name" value="Diguanylate cyclase domain protein"/>
    <property type="match status" value="1"/>
</dbReference>
<keyword evidence="2" id="KW-0812">Transmembrane</keyword>
<feature type="signal peptide" evidence="3">
    <location>
        <begin position="1"/>
        <end position="22"/>
    </location>
</feature>
<keyword evidence="3" id="KW-0732">Signal</keyword>
<dbReference type="Pfam" id="PF07696">
    <property type="entry name" value="7TMR-DISMED2"/>
    <property type="match status" value="1"/>
</dbReference>
<dbReference type="CDD" id="cd01949">
    <property type="entry name" value="GGDEF"/>
    <property type="match status" value="1"/>
</dbReference>
<dbReference type="Pfam" id="PF00990">
    <property type="entry name" value="GGDEF"/>
    <property type="match status" value="1"/>
</dbReference>
<feature type="transmembrane region" description="Helical" evidence="2">
    <location>
        <begin position="344"/>
        <end position="362"/>
    </location>
</feature>
<dbReference type="OrthoDB" id="5289013at2"/>
<evidence type="ECO:0000256" key="2">
    <source>
        <dbReference type="SAM" id="Phobius"/>
    </source>
</evidence>
<dbReference type="RefSeq" id="WP_126784164.1">
    <property type="nucleotide sequence ID" value="NZ_PIQF01000001.1"/>
</dbReference>
<keyword evidence="6" id="KW-1185">Reference proteome</keyword>
<dbReference type="InterPro" id="IPR043128">
    <property type="entry name" value="Rev_trsase/Diguanyl_cyclase"/>
</dbReference>
<feature type="chain" id="PRO_5019552369" evidence="3">
    <location>
        <begin position="23"/>
        <end position="592"/>
    </location>
</feature>
<dbReference type="AlphaFoldDB" id="A0A432ZIX0"/>
<evidence type="ECO:0000259" key="4">
    <source>
        <dbReference type="PROSITE" id="PS50887"/>
    </source>
</evidence>
<keyword evidence="2" id="KW-0472">Membrane</keyword>
<dbReference type="InterPro" id="IPR000160">
    <property type="entry name" value="GGDEF_dom"/>
</dbReference>
<dbReference type="Proteomes" id="UP000287908">
    <property type="component" value="Unassembled WGS sequence"/>
</dbReference>
<dbReference type="PANTHER" id="PTHR46663:SF2">
    <property type="entry name" value="GGDEF DOMAIN-CONTAINING PROTEIN"/>
    <property type="match status" value="1"/>
</dbReference>
<feature type="domain" description="GGDEF" evidence="4">
    <location>
        <begin position="467"/>
        <end position="592"/>
    </location>
</feature>
<dbReference type="SMART" id="SM00267">
    <property type="entry name" value="GGDEF"/>
    <property type="match status" value="1"/>
</dbReference>
<dbReference type="InterPro" id="IPR029787">
    <property type="entry name" value="Nucleotide_cyclase"/>
</dbReference>
<keyword evidence="2" id="KW-1133">Transmembrane helix</keyword>
<organism evidence="5 6">
    <name type="scientific">Idiomarina seosinensis</name>
    <dbReference type="NCBI Taxonomy" id="281739"/>
    <lineage>
        <taxon>Bacteria</taxon>
        <taxon>Pseudomonadati</taxon>
        <taxon>Pseudomonadota</taxon>
        <taxon>Gammaproteobacteria</taxon>
        <taxon>Alteromonadales</taxon>
        <taxon>Idiomarinaceae</taxon>
        <taxon>Idiomarina</taxon>
    </lineage>
</organism>
<evidence type="ECO:0000256" key="3">
    <source>
        <dbReference type="SAM" id="SignalP"/>
    </source>
</evidence>
<dbReference type="GO" id="GO:0003824">
    <property type="term" value="F:catalytic activity"/>
    <property type="evidence" value="ECO:0007669"/>
    <property type="project" value="UniProtKB-ARBA"/>
</dbReference>
<evidence type="ECO:0000313" key="6">
    <source>
        <dbReference type="Proteomes" id="UP000287908"/>
    </source>
</evidence>
<comment type="cofactor">
    <cofactor evidence="1">
        <name>Mg(2+)</name>
        <dbReference type="ChEBI" id="CHEBI:18420"/>
    </cofactor>
</comment>
<feature type="transmembrane region" description="Helical" evidence="2">
    <location>
        <begin position="255"/>
        <end position="274"/>
    </location>
</feature>
<protein>
    <submittedName>
        <fullName evidence="5">GGDEF domain-containing protein</fullName>
    </submittedName>
</protein>
<sequence>MIDVRKLFVLFMLVLVSPFVAASTWASANSANLYLSGSLDEVQLTHYSRVLYDDRGQLSLADIQKNTEQFVPVLKPAQLHLGYYDGTVWLSNVITNTSDDELLKVLSFDYANLDKVSVYVVNENGKLAREMQSGSHVASDKRTLQNRHPSFPLTIPAKQTVQVYTKIESNGSLTAFHRLYSPAVYDSTFSTELFWISLYCGMLFALGLYNLLLFISLKQKTFLFYSLFVSSFLIGTLSMNGIGPQLFWDHSALNVNRVMAFGFCAAGFTATLFARDFLNLKQNNRFWYRVTYLPLFVSGSGLIGAILLSAQNALLLSDFNGLVAGVVLLSCGIGCLIKRVPGSTLFVIAWTLLLSGATIHALRNLGVLPTHFFTLYGMQIGSALEMILLSFAIAAKFNQLKQDKERAQEGMLTALKTNEEQLENRIAQRTYELEQMAKHDGLTNLFNRNGLNEILSKVMQSCDSAATPVTLFMLDVDEFKPINDNYGHDVGDKVLIVLADRIQSAIRDCDVAARFGGDEFIIVTDSLHDDAEITQFIERLQKHLNQPIQVRRDLSLTVSTSIGYYRATTQLSVNDLLKRADQAMYEVKNRQR</sequence>
<accession>A0A432ZIX0</accession>
<feature type="transmembrane region" description="Helical" evidence="2">
    <location>
        <begin position="222"/>
        <end position="243"/>
    </location>
</feature>
<comment type="caution">
    <text evidence="5">The sequence shown here is derived from an EMBL/GenBank/DDBJ whole genome shotgun (WGS) entry which is preliminary data.</text>
</comment>
<dbReference type="Pfam" id="PF07695">
    <property type="entry name" value="7TMR-DISM_7TM"/>
    <property type="match status" value="1"/>
</dbReference>
<feature type="transmembrane region" description="Helical" evidence="2">
    <location>
        <begin position="319"/>
        <end position="337"/>
    </location>
</feature>
<reference evidence="5 6" key="1">
    <citation type="journal article" date="2011" name="Front. Microbiol.">
        <title>Genomic signatures of strain selection and enhancement in Bacillus atrophaeus var. globigii, a historical biowarfare simulant.</title>
        <authorList>
            <person name="Gibbons H.S."/>
            <person name="Broomall S.M."/>
            <person name="McNew L.A."/>
            <person name="Daligault H."/>
            <person name="Chapman C."/>
            <person name="Bruce D."/>
            <person name="Karavis M."/>
            <person name="Krepps M."/>
            <person name="McGregor P.A."/>
            <person name="Hong C."/>
            <person name="Park K.H."/>
            <person name="Akmal A."/>
            <person name="Feldman A."/>
            <person name="Lin J.S."/>
            <person name="Chang W.E."/>
            <person name="Higgs B.W."/>
            <person name="Demirev P."/>
            <person name="Lindquist J."/>
            <person name="Liem A."/>
            <person name="Fochler E."/>
            <person name="Read T.D."/>
            <person name="Tapia R."/>
            <person name="Johnson S."/>
            <person name="Bishop-Lilly K.A."/>
            <person name="Detter C."/>
            <person name="Han C."/>
            <person name="Sozhamannan S."/>
            <person name="Rosenzweig C.N."/>
            <person name="Skowronski E.W."/>
        </authorList>
    </citation>
    <scope>NUCLEOTIDE SEQUENCE [LARGE SCALE GENOMIC DNA]</scope>
    <source>
        <strain evidence="5 6">CL-SP19</strain>
    </source>
</reference>
<dbReference type="InterPro" id="IPR011623">
    <property type="entry name" value="7TMR_DISM_rcpt_extracell_dom1"/>
</dbReference>
<proteinExistence type="predicted"/>
<dbReference type="PANTHER" id="PTHR46663">
    <property type="entry name" value="DIGUANYLATE CYCLASE DGCT-RELATED"/>
    <property type="match status" value="1"/>
</dbReference>
<dbReference type="Gene3D" id="3.30.70.270">
    <property type="match status" value="1"/>
</dbReference>
<feature type="transmembrane region" description="Helical" evidence="2">
    <location>
        <begin position="374"/>
        <end position="395"/>
    </location>
</feature>
<dbReference type="Gene3D" id="2.60.40.2380">
    <property type="match status" value="1"/>
</dbReference>
<dbReference type="InterPro" id="IPR011622">
    <property type="entry name" value="7TMR_DISM_rcpt_extracell_dom2"/>
</dbReference>
<feature type="transmembrane region" description="Helical" evidence="2">
    <location>
        <begin position="286"/>
        <end position="307"/>
    </location>
</feature>
<feature type="transmembrane region" description="Helical" evidence="2">
    <location>
        <begin position="193"/>
        <end position="215"/>
    </location>
</feature>
<dbReference type="SUPFAM" id="SSF55073">
    <property type="entry name" value="Nucleotide cyclase"/>
    <property type="match status" value="1"/>
</dbReference>
<dbReference type="EMBL" id="PIQF01000001">
    <property type="protein sequence ID" value="RUO77834.1"/>
    <property type="molecule type" value="Genomic_DNA"/>
</dbReference>
<gene>
    <name evidence="5" type="ORF">CWI81_04960</name>
</gene>
<name>A0A432ZIX0_9GAMM</name>
<dbReference type="PROSITE" id="PS50887">
    <property type="entry name" value="GGDEF"/>
    <property type="match status" value="1"/>
</dbReference>